<evidence type="ECO:0000256" key="5">
    <source>
        <dbReference type="ARBA" id="ARBA00023004"/>
    </source>
</evidence>
<keyword evidence="1" id="KW-0813">Transport</keyword>
<sequence>MNARRVAVLLAGLWVGGVWAGGGWADEATTRGDAAAGGRIAVQCRTCHGANGVAQIPVAPNIGGESASYLASQLAAFRSGARENEMMSVVAKGLSDRQIADVAAYYAGFTATAEAPAAQPAPPACVACHGENGIAVIPDAPNLAGETAMYLDTQLKAFRSGKRTSAVMQPVAAELDDAAIRALAEYFSAARLVVR</sequence>
<comment type="caution">
    <text evidence="8">The sequence shown here is derived from an EMBL/GenBank/DDBJ whole genome shotgun (WGS) entry which is preliminary data.</text>
</comment>
<name>A0A099EU43_9RHOB</name>
<reference evidence="8 9" key="1">
    <citation type="submission" date="2014-09" db="EMBL/GenBank/DDBJ databases">
        <authorList>
            <person name="McGinnis J.M."/>
            <person name="Wolfgang W.J."/>
        </authorList>
    </citation>
    <scope>NUCLEOTIDE SEQUENCE [LARGE SCALE GENOMIC DNA]</scope>
    <source>
        <strain evidence="8 9">HAMBI 3106</strain>
    </source>
</reference>
<dbReference type="Pfam" id="PF13442">
    <property type="entry name" value="Cytochrome_CBB3"/>
    <property type="match status" value="2"/>
</dbReference>
<dbReference type="InterPro" id="IPR050597">
    <property type="entry name" value="Cytochrome_c_Oxidase_Subunit"/>
</dbReference>
<accession>A0A099EU43</accession>
<keyword evidence="4" id="KW-0249">Electron transport</keyword>
<dbReference type="GO" id="GO:0009055">
    <property type="term" value="F:electron transfer activity"/>
    <property type="evidence" value="ECO:0007669"/>
    <property type="project" value="InterPro"/>
</dbReference>
<dbReference type="Proteomes" id="UP000029917">
    <property type="component" value="Unassembled WGS sequence"/>
</dbReference>
<evidence type="ECO:0000256" key="3">
    <source>
        <dbReference type="ARBA" id="ARBA00022723"/>
    </source>
</evidence>
<dbReference type="EMBL" id="JRKS01000115">
    <property type="protein sequence ID" value="KGJ01497.1"/>
    <property type="molecule type" value="Genomic_DNA"/>
</dbReference>
<protein>
    <submittedName>
        <fullName evidence="8">Cytochrome C</fullName>
    </submittedName>
</protein>
<dbReference type="PROSITE" id="PS51007">
    <property type="entry name" value="CYTC"/>
    <property type="match status" value="2"/>
</dbReference>
<dbReference type="SUPFAM" id="SSF46626">
    <property type="entry name" value="Cytochrome c"/>
    <property type="match status" value="2"/>
</dbReference>
<evidence type="ECO:0000313" key="9">
    <source>
        <dbReference type="Proteomes" id="UP000029917"/>
    </source>
</evidence>
<evidence type="ECO:0000256" key="1">
    <source>
        <dbReference type="ARBA" id="ARBA00022448"/>
    </source>
</evidence>
<proteinExistence type="predicted"/>
<keyword evidence="3 6" id="KW-0479">Metal-binding</keyword>
<keyword evidence="9" id="KW-1185">Reference proteome</keyword>
<evidence type="ECO:0000256" key="6">
    <source>
        <dbReference type="PROSITE-ProRule" id="PRU00433"/>
    </source>
</evidence>
<gene>
    <name evidence="8" type="ORF">IC63_17065</name>
</gene>
<feature type="domain" description="Cytochrome c" evidence="7">
    <location>
        <begin position="32"/>
        <end position="110"/>
    </location>
</feature>
<dbReference type="PANTHER" id="PTHR33751:SF9">
    <property type="entry name" value="CYTOCHROME C4"/>
    <property type="match status" value="1"/>
</dbReference>
<dbReference type="GO" id="GO:0046872">
    <property type="term" value="F:metal ion binding"/>
    <property type="evidence" value="ECO:0007669"/>
    <property type="project" value="UniProtKB-KW"/>
</dbReference>
<dbReference type="STRING" id="690417.IC63_17065"/>
<dbReference type="InterPro" id="IPR009056">
    <property type="entry name" value="Cyt_c-like_dom"/>
</dbReference>
<organism evidence="8 9">
    <name type="scientific">Paracoccus sphaerophysae</name>
    <dbReference type="NCBI Taxonomy" id="690417"/>
    <lineage>
        <taxon>Bacteria</taxon>
        <taxon>Pseudomonadati</taxon>
        <taxon>Pseudomonadota</taxon>
        <taxon>Alphaproteobacteria</taxon>
        <taxon>Rhodobacterales</taxon>
        <taxon>Paracoccaceae</taxon>
        <taxon>Paracoccus</taxon>
    </lineage>
</organism>
<dbReference type="Gene3D" id="1.10.760.10">
    <property type="entry name" value="Cytochrome c-like domain"/>
    <property type="match status" value="2"/>
</dbReference>
<evidence type="ECO:0000256" key="2">
    <source>
        <dbReference type="ARBA" id="ARBA00022617"/>
    </source>
</evidence>
<dbReference type="GO" id="GO:0020037">
    <property type="term" value="F:heme binding"/>
    <property type="evidence" value="ECO:0007669"/>
    <property type="project" value="InterPro"/>
</dbReference>
<dbReference type="AlphaFoldDB" id="A0A099EU43"/>
<dbReference type="OrthoDB" id="9773456at2"/>
<evidence type="ECO:0000313" key="8">
    <source>
        <dbReference type="EMBL" id="KGJ01497.1"/>
    </source>
</evidence>
<dbReference type="InterPro" id="IPR036909">
    <property type="entry name" value="Cyt_c-like_dom_sf"/>
</dbReference>
<evidence type="ECO:0000256" key="4">
    <source>
        <dbReference type="ARBA" id="ARBA00022982"/>
    </source>
</evidence>
<dbReference type="PANTHER" id="PTHR33751">
    <property type="entry name" value="CBB3-TYPE CYTOCHROME C OXIDASE SUBUNIT FIXP"/>
    <property type="match status" value="1"/>
</dbReference>
<feature type="domain" description="Cytochrome c" evidence="7">
    <location>
        <begin position="103"/>
        <end position="191"/>
    </location>
</feature>
<keyword evidence="5 6" id="KW-0408">Iron</keyword>
<reference evidence="8 9" key="2">
    <citation type="submission" date="2014-10" db="EMBL/GenBank/DDBJ databases">
        <title>Paracoccus sanguinis sp. nov., isolated from clinical specimens of New York State patients.</title>
        <authorList>
            <person name="Mingle L.A."/>
            <person name="Cole J.A."/>
            <person name="Lapierre P."/>
            <person name="Musser K.A."/>
        </authorList>
    </citation>
    <scope>NUCLEOTIDE SEQUENCE [LARGE SCALE GENOMIC DNA]</scope>
    <source>
        <strain evidence="8 9">HAMBI 3106</strain>
    </source>
</reference>
<keyword evidence="2 6" id="KW-0349">Heme</keyword>
<evidence type="ECO:0000259" key="7">
    <source>
        <dbReference type="PROSITE" id="PS51007"/>
    </source>
</evidence>
<dbReference type="RefSeq" id="WP_036722628.1">
    <property type="nucleotide sequence ID" value="NZ_JRKS01000115.1"/>
</dbReference>